<comment type="caution">
    <text evidence="1">The sequence shown here is derived from an EMBL/GenBank/DDBJ whole genome shotgun (WGS) entry which is preliminary data.</text>
</comment>
<dbReference type="AlphaFoldDB" id="A0AAV8X977"/>
<dbReference type="EMBL" id="JANEYF010003618">
    <property type="protein sequence ID" value="KAJ8935162.1"/>
    <property type="molecule type" value="Genomic_DNA"/>
</dbReference>
<protein>
    <submittedName>
        <fullName evidence="1">Uncharacterized protein</fullName>
    </submittedName>
</protein>
<gene>
    <name evidence="1" type="ORF">NQ314_012981</name>
</gene>
<evidence type="ECO:0000313" key="1">
    <source>
        <dbReference type="EMBL" id="KAJ8935162.1"/>
    </source>
</evidence>
<evidence type="ECO:0000313" key="2">
    <source>
        <dbReference type="Proteomes" id="UP001162156"/>
    </source>
</evidence>
<reference evidence="1" key="1">
    <citation type="journal article" date="2023" name="Insect Mol. Biol.">
        <title>Genome sequencing provides insights into the evolution of gene families encoding plant cell wall-degrading enzymes in longhorned beetles.</title>
        <authorList>
            <person name="Shin N.R."/>
            <person name="Okamura Y."/>
            <person name="Kirsch R."/>
            <person name="Pauchet Y."/>
        </authorList>
    </citation>
    <scope>NUCLEOTIDE SEQUENCE</scope>
    <source>
        <strain evidence="1">RBIC_L_NR</strain>
    </source>
</reference>
<organism evidence="1 2">
    <name type="scientific">Rhamnusium bicolor</name>
    <dbReference type="NCBI Taxonomy" id="1586634"/>
    <lineage>
        <taxon>Eukaryota</taxon>
        <taxon>Metazoa</taxon>
        <taxon>Ecdysozoa</taxon>
        <taxon>Arthropoda</taxon>
        <taxon>Hexapoda</taxon>
        <taxon>Insecta</taxon>
        <taxon>Pterygota</taxon>
        <taxon>Neoptera</taxon>
        <taxon>Endopterygota</taxon>
        <taxon>Coleoptera</taxon>
        <taxon>Polyphaga</taxon>
        <taxon>Cucujiformia</taxon>
        <taxon>Chrysomeloidea</taxon>
        <taxon>Cerambycidae</taxon>
        <taxon>Lepturinae</taxon>
        <taxon>Rhagiini</taxon>
        <taxon>Rhamnusium</taxon>
    </lineage>
</organism>
<dbReference type="Proteomes" id="UP001162156">
    <property type="component" value="Unassembled WGS sequence"/>
</dbReference>
<name>A0AAV8X977_9CUCU</name>
<proteinExistence type="predicted"/>
<accession>A0AAV8X977</accession>
<keyword evidence="2" id="KW-1185">Reference proteome</keyword>
<sequence length="70" mass="8705">MDRCHDLRPALHKKHLMETKNAQLQQIRENEARREADRELEKMWHHLTIKEMMARVRIYYLFAIFLHYSI</sequence>